<evidence type="ECO:0000256" key="3">
    <source>
        <dbReference type="ARBA" id="ARBA00022448"/>
    </source>
</evidence>
<organism evidence="9 10">
    <name type="scientific">Desulfoferula mesophila</name>
    <dbReference type="NCBI Taxonomy" id="3058419"/>
    <lineage>
        <taxon>Bacteria</taxon>
        <taxon>Pseudomonadati</taxon>
        <taxon>Thermodesulfobacteriota</taxon>
        <taxon>Desulfarculia</taxon>
        <taxon>Desulfarculales</taxon>
        <taxon>Desulfarculaceae</taxon>
        <taxon>Desulfoferula</taxon>
    </lineage>
</organism>
<evidence type="ECO:0000256" key="7">
    <source>
        <dbReference type="ARBA" id="ARBA00023136"/>
    </source>
</evidence>
<sequence>MKHHHAPLPAALPGDLEAELISRYGAGLRRHYLILAALVALTILLALQAVAVGAYDLSAYKVLLILLGQGDGAQSVVVFNIRLPRIVAAIVTGWGLGLSGLVTQSLLRNPLASPFTLGMSHGAAFGAAFAIVFLGAGAVSTSALYSAGSGDFMFSSLYAVTLLAFAGAMAATAVILLLARLRHMSASAVILAGVAMSSLFMSGTILIQYFATEVEIATVVFWTFGDVARSNWREITLLFVATLGVSLYFLRRRWDLNALLAGEETAQALGVHVTRLRLLGMFLASLLVALATAFHGIIAFLGLLAPHISRRLVGGDHRFLVPCSGLVGSVLLLAADTVGRMLLGSGSMPVGVLTSFMGAPLFLYLLLKGRRL</sequence>
<dbReference type="CDD" id="cd06550">
    <property type="entry name" value="TM_ABC_iron-siderophores_like"/>
    <property type="match status" value="1"/>
</dbReference>
<comment type="similarity">
    <text evidence="2">Belongs to the binding-protein-dependent transport system permease family. FecCD subfamily.</text>
</comment>
<comment type="subcellular location">
    <subcellularLocation>
        <location evidence="1">Cell membrane</location>
        <topology evidence="1">Multi-pass membrane protein</topology>
    </subcellularLocation>
</comment>
<dbReference type="GO" id="GO:0005886">
    <property type="term" value="C:plasma membrane"/>
    <property type="evidence" value="ECO:0007669"/>
    <property type="project" value="UniProtKB-SubCell"/>
</dbReference>
<dbReference type="GO" id="GO:0033214">
    <property type="term" value="P:siderophore-iron import into cell"/>
    <property type="evidence" value="ECO:0007669"/>
    <property type="project" value="TreeGrafter"/>
</dbReference>
<dbReference type="Gene3D" id="1.10.3470.10">
    <property type="entry name" value="ABC transporter involved in vitamin B12 uptake, BtuC"/>
    <property type="match status" value="1"/>
</dbReference>
<accession>A0AAU9EN35</accession>
<proteinExistence type="inferred from homology"/>
<dbReference type="Pfam" id="PF01032">
    <property type="entry name" value="FecCD"/>
    <property type="match status" value="1"/>
</dbReference>
<keyword evidence="6 8" id="KW-1133">Transmembrane helix</keyword>
<feature type="transmembrane region" description="Helical" evidence="8">
    <location>
        <begin position="185"/>
        <end position="211"/>
    </location>
</feature>
<feature type="transmembrane region" description="Helical" evidence="8">
    <location>
        <begin position="157"/>
        <end position="179"/>
    </location>
</feature>
<dbReference type="AlphaFoldDB" id="A0AAU9EN35"/>
<dbReference type="InterPro" id="IPR037294">
    <property type="entry name" value="ABC_BtuC-like"/>
</dbReference>
<keyword evidence="3" id="KW-0813">Transport</keyword>
<reference evidence="10" key="1">
    <citation type="journal article" date="2023" name="Arch. Microbiol.">
        <title>Desulfoferula mesophilus gen. nov. sp. nov., a mesophilic sulfate-reducing bacterium isolated from a brackish lake sediment.</title>
        <authorList>
            <person name="Watanabe T."/>
            <person name="Yabe T."/>
            <person name="Tsuji J.M."/>
            <person name="Fukui M."/>
        </authorList>
    </citation>
    <scope>NUCLEOTIDE SEQUENCE [LARGE SCALE GENOMIC DNA]</scope>
    <source>
        <strain evidence="10">12FAK</strain>
    </source>
</reference>
<keyword evidence="4" id="KW-1003">Cell membrane</keyword>
<name>A0AAU9EN35_9BACT</name>
<keyword evidence="5 8" id="KW-0812">Transmembrane</keyword>
<dbReference type="EMBL" id="AP028679">
    <property type="protein sequence ID" value="BEQ14604.1"/>
    <property type="molecule type" value="Genomic_DNA"/>
</dbReference>
<feature type="transmembrane region" description="Helical" evidence="8">
    <location>
        <begin position="278"/>
        <end position="305"/>
    </location>
</feature>
<dbReference type="RefSeq" id="WP_338606308.1">
    <property type="nucleotide sequence ID" value="NZ_AP028679.1"/>
</dbReference>
<dbReference type="InterPro" id="IPR000522">
    <property type="entry name" value="ABC_transptr_permease_BtuC"/>
</dbReference>
<dbReference type="Proteomes" id="UP001366166">
    <property type="component" value="Chromosome"/>
</dbReference>
<gene>
    <name evidence="9" type="ORF">FAK_16700</name>
</gene>
<evidence type="ECO:0000256" key="1">
    <source>
        <dbReference type="ARBA" id="ARBA00004651"/>
    </source>
</evidence>
<feature type="transmembrane region" description="Helical" evidence="8">
    <location>
        <begin position="86"/>
        <end position="103"/>
    </location>
</feature>
<evidence type="ECO:0000256" key="4">
    <source>
        <dbReference type="ARBA" id="ARBA00022475"/>
    </source>
</evidence>
<evidence type="ECO:0000256" key="5">
    <source>
        <dbReference type="ARBA" id="ARBA00022692"/>
    </source>
</evidence>
<keyword evidence="10" id="KW-1185">Reference proteome</keyword>
<dbReference type="SUPFAM" id="SSF81345">
    <property type="entry name" value="ABC transporter involved in vitamin B12 uptake, BtuC"/>
    <property type="match status" value="1"/>
</dbReference>
<protein>
    <submittedName>
        <fullName evidence="9">Iron ABC transporter permease</fullName>
    </submittedName>
</protein>
<dbReference type="GO" id="GO:0022857">
    <property type="term" value="F:transmembrane transporter activity"/>
    <property type="evidence" value="ECO:0007669"/>
    <property type="project" value="InterPro"/>
</dbReference>
<evidence type="ECO:0000256" key="8">
    <source>
        <dbReference type="SAM" id="Phobius"/>
    </source>
</evidence>
<feature type="transmembrane region" description="Helical" evidence="8">
    <location>
        <begin position="232"/>
        <end position="250"/>
    </location>
</feature>
<evidence type="ECO:0000313" key="9">
    <source>
        <dbReference type="EMBL" id="BEQ14604.1"/>
    </source>
</evidence>
<evidence type="ECO:0000256" key="6">
    <source>
        <dbReference type="ARBA" id="ARBA00022989"/>
    </source>
</evidence>
<dbReference type="KEGG" id="dmp:FAK_16700"/>
<feature type="transmembrane region" description="Helical" evidence="8">
    <location>
        <begin position="123"/>
        <end position="145"/>
    </location>
</feature>
<evidence type="ECO:0000313" key="10">
    <source>
        <dbReference type="Proteomes" id="UP001366166"/>
    </source>
</evidence>
<dbReference type="PANTHER" id="PTHR30472">
    <property type="entry name" value="FERRIC ENTEROBACTIN TRANSPORT SYSTEM PERMEASE PROTEIN"/>
    <property type="match status" value="1"/>
</dbReference>
<feature type="transmembrane region" description="Helical" evidence="8">
    <location>
        <begin position="347"/>
        <end position="367"/>
    </location>
</feature>
<keyword evidence="7 8" id="KW-0472">Membrane</keyword>
<evidence type="ECO:0000256" key="2">
    <source>
        <dbReference type="ARBA" id="ARBA00007935"/>
    </source>
</evidence>
<dbReference type="PANTHER" id="PTHR30472:SF25">
    <property type="entry name" value="ABC TRANSPORTER PERMEASE PROTEIN MJ0876-RELATED"/>
    <property type="match status" value="1"/>
</dbReference>
<feature type="transmembrane region" description="Helical" evidence="8">
    <location>
        <begin position="32"/>
        <end position="54"/>
    </location>
</feature>
<dbReference type="FunFam" id="1.10.3470.10:FF:000001">
    <property type="entry name" value="Vitamin B12 ABC transporter permease BtuC"/>
    <property type="match status" value="1"/>
</dbReference>